<feature type="transmembrane region" description="Helical" evidence="7">
    <location>
        <begin position="149"/>
        <end position="168"/>
    </location>
</feature>
<feature type="transmembrane region" description="Helical" evidence="7">
    <location>
        <begin position="120"/>
        <end position="137"/>
    </location>
</feature>
<comment type="subcellular location">
    <subcellularLocation>
        <location evidence="1">Membrane</location>
        <topology evidence="1">Multi-pass membrane protein</topology>
    </subcellularLocation>
</comment>
<dbReference type="AlphaFoldDB" id="A0A6S6U4R2"/>
<proteinExistence type="inferred from homology"/>
<keyword evidence="4 7" id="KW-1133">Transmembrane helix</keyword>
<name>A0A6S6U4R2_9BACT</name>
<evidence type="ECO:0000313" key="8">
    <source>
        <dbReference type="EMBL" id="CAA6827986.1"/>
    </source>
</evidence>
<dbReference type="PANTHER" id="PTHR45724:SF13">
    <property type="entry name" value="AQUAPORIN NIP1-1-RELATED"/>
    <property type="match status" value="1"/>
</dbReference>
<dbReference type="InterPro" id="IPR023271">
    <property type="entry name" value="Aquaporin-like"/>
</dbReference>
<feature type="transmembrane region" description="Helical" evidence="7">
    <location>
        <begin position="31"/>
        <end position="52"/>
    </location>
</feature>
<dbReference type="SUPFAM" id="SSF81338">
    <property type="entry name" value="Aquaporin-like"/>
    <property type="match status" value="1"/>
</dbReference>
<evidence type="ECO:0000256" key="6">
    <source>
        <dbReference type="RuleBase" id="RU000477"/>
    </source>
</evidence>
<evidence type="ECO:0000256" key="1">
    <source>
        <dbReference type="ARBA" id="ARBA00004141"/>
    </source>
</evidence>
<dbReference type="PRINTS" id="PR00783">
    <property type="entry name" value="MINTRINSICP"/>
</dbReference>
<dbReference type="Pfam" id="PF00230">
    <property type="entry name" value="MIP"/>
    <property type="match status" value="1"/>
</dbReference>
<feature type="transmembrane region" description="Helical" evidence="7">
    <location>
        <begin position="82"/>
        <end position="100"/>
    </location>
</feature>
<dbReference type="InterPro" id="IPR000425">
    <property type="entry name" value="MIP"/>
</dbReference>
<accession>A0A6S6U4R2</accession>
<dbReference type="InterPro" id="IPR034294">
    <property type="entry name" value="Aquaporin_transptr"/>
</dbReference>
<evidence type="ECO:0000256" key="4">
    <source>
        <dbReference type="ARBA" id="ARBA00022989"/>
    </source>
</evidence>
<feature type="transmembrane region" description="Helical" evidence="7">
    <location>
        <begin position="188"/>
        <end position="209"/>
    </location>
</feature>
<feature type="transmembrane region" description="Helical" evidence="7">
    <location>
        <begin position="6"/>
        <end position="24"/>
    </location>
</feature>
<dbReference type="PROSITE" id="PS00221">
    <property type="entry name" value="MIP"/>
    <property type="match status" value="1"/>
</dbReference>
<evidence type="ECO:0000256" key="2">
    <source>
        <dbReference type="ARBA" id="ARBA00022448"/>
    </source>
</evidence>
<dbReference type="EMBL" id="CACVAQ010000418">
    <property type="protein sequence ID" value="CAA6827986.1"/>
    <property type="molecule type" value="Genomic_DNA"/>
</dbReference>
<keyword evidence="2 6" id="KW-0813">Transport</keyword>
<evidence type="ECO:0000256" key="3">
    <source>
        <dbReference type="ARBA" id="ARBA00022692"/>
    </source>
</evidence>
<dbReference type="InterPro" id="IPR022357">
    <property type="entry name" value="MIP_CS"/>
</dbReference>
<evidence type="ECO:0000256" key="5">
    <source>
        <dbReference type="ARBA" id="ARBA00023136"/>
    </source>
</evidence>
<keyword evidence="5 7" id="KW-0472">Membrane</keyword>
<evidence type="ECO:0000256" key="7">
    <source>
        <dbReference type="SAM" id="Phobius"/>
    </source>
</evidence>
<protein>
    <submittedName>
        <fullName evidence="8">Aquaporin Z</fullName>
    </submittedName>
</protein>
<gene>
    <name evidence="8" type="ORF">HELGO_WM21991</name>
</gene>
<comment type="similarity">
    <text evidence="6">Belongs to the MIP/aquaporin (TC 1.A.8) family.</text>
</comment>
<sequence length="229" mass="24585">MRPYFAEFIGTYALVFCGTGAIVINDISNGVLGHQGIAITFGAIVMVMIYALGKVSGAHLNPAVSIAFAFINRFNSKDLMPYCIAQLAGALAASLTLALLFPSHLTLGTTVPSGSWQQSFVLEIMLTYFLMLVILIVSQNKALNQFSGLAIGGTVLLEAFFAGPITGASMNPARSIGPALVSGNTNLLWIYILAPIIGALFAIGTWHLYAKCLRFYRLDHKDLSKQDSF</sequence>
<dbReference type="GO" id="GO:0015267">
    <property type="term" value="F:channel activity"/>
    <property type="evidence" value="ECO:0007669"/>
    <property type="project" value="InterPro"/>
</dbReference>
<organism evidence="8">
    <name type="scientific">uncultured Aureispira sp</name>
    <dbReference type="NCBI Taxonomy" id="1331704"/>
    <lineage>
        <taxon>Bacteria</taxon>
        <taxon>Pseudomonadati</taxon>
        <taxon>Bacteroidota</taxon>
        <taxon>Saprospiria</taxon>
        <taxon>Saprospirales</taxon>
        <taxon>Saprospiraceae</taxon>
        <taxon>Aureispira</taxon>
        <taxon>environmental samples</taxon>
    </lineage>
</organism>
<dbReference type="PANTHER" id="PTHR45724">
    <property type="entry name" value="AQUAPORIN NIP2-1"/>
    <property type="match status" value="1"/>
</dbReference>
<dbReference type="GO" id="GO:0016020">
    <property type="term" value="C:membrane"/>
    <property type="evidence" value="ECO:0007669"/>
    <property type="project" value="UniProtKB-SubCell"/>
</dbReference>
<reference evidence="8" key="1">
    <citation type="submission" date="2020-01" db="EMBL/GenBank/DDBJ databases">
        <authorList>
            <person name="Meier V. D."/>
            <person name="Meier V D."/>
        </authorList>
    </citation>
    <scope>NUCLEOTIDE SEQUENCE</scope>
    <source>
        <strain evidence="8">HLG_WM_MAG_10</strain>
    </source>
</reference>
<dbReference type="Gene3D" id="1.20.1080.10">
    <property type="entry name" value="Glycerol uptake facilitator protein"/>
    <property type="match status" value="1"/>
</dbReference>
<keyword evidence="3 6" id="KW-0812">Transmembrane</keyword>